<dbReference type="InParanoid" id="A0A7X0JVB5"/>
<proteinExistence type="predicted"/>
<dbReference type="EMBL" id="JACHHT010000002">
    <property type="protein sequence ID" value="MBB6522100.1"/>
    <property type="molecule type" value="Genomic_DNA"/>
</dbReference>
<sequence length="76" mass="8418">MPVVDLSQFPGATRRRGMDLDNAPVNSCYSEHNVALKRLPEQVAGSLSVARDTRNEIPAQHKDVKKPVLTREGSYV</sequence>
<reference evidence="2 3" key="1">
    <citation type="submission" date="2020-08" db="EMBL/GenBank/DDBJ databases">
        <title>Genomic Encyclopedia of Type Strains, Phase IV (KMG-IV): sequencing the most valuable type-strain genomes for metagenomic binning, comparative biology and taxonomic classification.</title>
        <authorList>
            <person name="Goeker M."/>
        </authorList>
    </citation>
    <scope>NUCLEOTIDE SEQUENCE [LARGE SCALE GENOMIC DNA]</scope>
    <source>
        <strain evidence="2 3">DSM 22368</strain>
    </source>
</reference>
<name>A0A7X0JVB5_9GAMM</name>
<feature type="region of interest" description="Disordered" evidence="1">
    <location>
        <begin position="50"/>
        <end position="76"/>
    </location>
</feature>
<evidence type="ECO:0000313" key="3">
    <source>
        <dbReference type="Proteomes" id="UP000528457"/>
    </source>
</evidence>
<dbReference type="Proteomes" id="UP000528457">
    <property type="component" value="Unassembled WGS sequence"/>
</dbReference>
<feature type="compositionally biased region" description="Basic and acidic residues" evidence="1">
    <location>
        <begin position="51"/>
        <end position="66"/>
    </location>
</feature>
<evidence type="ECO:0000313" key="2">
    <source>
        <dbReference type="EMBL" id="MBB6522100.1"/>
    </source>
</evidence>
<keyword evidence="3" id="KW-1185">Reference proteome</keyword>
<protein>
    <submittedName>
        <fullName evidence="2">Uncharacterized protein</fullName>
    </submittedName>
</protein>
<organism evidence="2 3">
    <name type="scientific">Pseudoteredinibacter isoporae</name>
    <dbReference type="NCBI Taxonomy" id="570281"/>
    <lineage>
        <taxon>Bacteria</taxon>
        <taxon>Pseudomonadati</taxon>
        <taxon>Pseudomonadota</taxon>
        <taxon>Gammaproteobacteria</taxon>
        <taxon>Cellvibrionales</taxon>
        <taxon>Cellvibrionaceae</taxon>
        <taxon>Pseudoteredinibacter</taxon>
    </lineage>
</organism>
<dbReference type="RefSeq" id="WP_166846760.1">
    <property type="nucleotide sequence ID" value="NZ_JAAONY010000002.1"/>
</dbReference>
<evidence type="ECO:0000256" key="1">
    <source>
        <dbReference type="SAM" id="MobiDB-lite"/>
    </source>
</evidence>
<gene>
    <name evidence="2" type="ORF">HNR48_002385</name>
</gene>
<accession>A0A7X0JVB5</accession>
<comment type="caution">
    <text evidence="2">The sequence shown here is derived from an EMBL/GenBank/DDBJ whole genome shotgun (WGS) entry which is preliminary data.</text>
</comment>
<dbReference type="AlphaFoldDB" id="A0A7X0JVB5"/>